<evidence type="ECO:0000256" key="6">
    <source>
        <dbReference type="ARBA" id="ARBA00022989"/>
    </source>
</evidence>
<dbReference type="GO" id="GO:0140359">
    <property type="term" value="F:ABC-type transporter activity"/>
    <property type="evidence" value="ECO:0007669"/>
    <property type="project" value="InterPro"/>
</dbReference>
<proteinExistence type="predicted"/>
<evidence type="ECO:0000256" key="4">
    <source>
        <dbReference type="ARBA" id="ARBA00022741"/>
    </source>
</evidence>
<feature type="transmembrane region" description="Helical" evidence="9">
    <location>
        <begin position="81"/>
        <end position="103"/>
    </location>
</feature>
<evidence type="ECO:0000256" key="7">
    <source>
        <dbReference type="ARBA" id="ARBA00023136"/>
    </source>
</evidence>
<evidence type="ECO:0000313" key="12">
    <source>
        <dbReference type="EMBL" id="TGK17253.1"/>
    </source>
</evidence>
<dbReference type="RefSeq" id="WP_135813942.1">
    <property type="nucleotide sequence ID" value="NZ_RQEV01000012.1"/>
</dbReference>
<dbReference type="Pfam" id="PF00664">
    <property type="entry name" value="ABC_membrane"/>
    <property type="match status" value="1"/>
</dbReference>
<dbReference type="SUPFAM" id="SSF52540">
    <property type="entry name" value="P-loop containing nucleoside triphosphate hydrolases"/>
    <property type="match status" value="1"/>
</dbReference>
<evidence type="ECO:0000256" key="3">
    <source>
        <dbReference type="ARBA" id="ARBA00022692"/>
    </source>
</evidence>
<dbReference type="PROSITE" id="PS50893">
    <property type="entry name" value="ABC_TRANSPORTER_2"/>
    <property type="match status" value="1"/>
</dbReference>
<dbReference type="Gene3D" id="3.40.50.300">
    <property type="entry name" value="P-loop containing nucleotide triphosphate hydrolases"/>
    <property type="match status" value="1"/>
</dbReference>
<dbReference type="FunFam" id="3.40.50.300:FF:000604">
    <property type="entry name" value="ABC transporter B family member 28"/>
    <property type="match status" value="1"/>
</dbReference>
<name>A0A4R9GNV6_9LEPT</name>
<feature type="transmembrane region" description="Helical" evidence="9">
    <location>
        <begin position="187"/>
        <end position="204"/>
    </location>
</feature>
<feature type="domain" description="ABC transmembrane type-1" evidence="11">
    <location>
        <begin position="27"/>
        <end position="329"/>
    </location>
</feature>
<dbReference type="SMART" id="SM00382">
    <property type="entry name" value="AAA"/>
    <property type="match status" value="1"/>
</dbReference>
<evidence type="ECO:0000313" key="13">
    <source>
        <dbReference type="Proteomes" id="UP000297855"/>
    </source>
</evidence>
<gene>
    <name evidence="12" type="ORF">EHO61_12625</name>
</gene>
<dbReference type="AlphaFoldDB" id="A0A4R9GNV6"/>
<dbReference type="GO" id="GO:0034040">
    <property type="term" value="F:ATPase-coupled lipid transmembrane transporter activity"/>
    <property type="evidence" value="ECO:0007669"/>
    <property type="project" value="TreeGrafter"/>
</dbReference>
<dbReference type="EMBL" id="RQEV01000012">
    <property type="protein sequence ID" value="TGK17253.1"/>
    <property type="molecule type" value="Genomic_DNA"/>
</dbReference>
<feature type="transmembrane region" description="Helical" evidence="9">
    <location>
        <begin position="272"/>
        <end position="291"/>
    </location>
</feature>
<dbReference type="Proteomes" id="UP000297855">
    <property type="component" value="Unassembled WGS sequence"/>
</dbReference>
<accession>A0A4R9GNV6</accession>
<evidence type="ECO:0000256" key="9">
    <source>
        <dbReference type="SAM" id="Phobius"/>
    </source>
</evidence>
<feature type="transmembrane region" description="Helical" evidence="9">
    <location>
        <begin position="26"/>
        <end position="52"/>
    </location>
</feature>
<dbReference type="PANTHER" id="PTHR24221:SF654">
    <property type="entry name" value="ATP-BINDING CASSETTE SUB-FAMILY B MEMBER 6"/>
    <property type="match status" value="1"/>
</dbReference>
<keyword evidence="4" id="KW-0547">Nucleotide-binding</keyword>
<dbReference type="PROSITE" id="PS50929">
    <property type="entry name" value="ABC_TM1F"/>
    <property type="match status" value="1"/>
</dbReference>
<dbReference type="InterPro" id="IPR011527">
    <property type="entry name" value="ABC1_TM_dom"/>
</dbReference>
<dbReference type="PANTHER" id="PTHR24221">
    <property type="entry name" value="ATP-BINDING CASSETTE SUB-FAMILY B"/>
    <property type="match status" value="1"/>
</dbReference>
<keyword evidence="6 9" id="KW-1133">Transmembrane helix</keyword>
<keyword evidence="7 9" id="KW-0472">Membrane</keyword>
<dbReference type="SUPFAM" id="SSF90123">
    <property type="entry name" value="ABC transporter transmembrane region"/>
    <property type="match status" value="1"/>
</dbReference>
<dbReference type="InterPro" id="IPR027417">
    <property type="entry name" value="P-loop_NTPase"/>
</dbReference>
<dbReference type="InterPro" id="IPR003439">
    <property type="entry name" value="ABC_transporter-like_ATP-bd"/>
</dbReference>
<organism evidence="12 13">
    <name type="scientific">Leptospira fluminis</name>
    <dbReference type="NCBI Taxonomy" id="2484979"/>
    <lineage>
        <taxon>Bacteria</taxon>
        <taxon>Pseudomonadati</taxon>
        <taxon>Spirochaetota</taxon>
        <taxon>Spirochaetia</taxon>
        <taxon>Leptospirales</taxon>
        <taxon>Leptospiraceae</taxon>
        <taxon>Leptospira</taxon>
    </lineage>
</organism>
<dbReference type="InterPro" id="IPR003593">
    <property type="entry name" value="AAA+_ATPase"/>
</dbReference>
<evidence type="ECO:0000256" key="1">
    <source>
        <dbReference type="ARBA" id="ARBA00004651"/>
    </source>
</evidence>
<dbReference type="Pfam" id="PF00005">
    <property type="entry name" value="ABC_tran"/>
    <property type="match status" value="1"/>
</dbReference>
<feature type="domain" description="ABC transporter" evidence="10">
    <location>
        <begin position="363"/>
        <end position="592"/>
    </location>
</feature>
<keyword evidence="2" id="KW-0813">Transport</keyword>
<dbReference type="InterPro" id="IPR017871">
    <property type="entry name" value="ABC_transporter-like_CS"/>
</dbReference>
<dbReference type="GO" id="GO:0016887">
    <property type="term" value="F:ATP hydrolysis activity"/>
    <property type="evidence" value="ECO:0007669"/>
    <property type="project" value="InterPro"/>
</dbReference>
<reference evidence="12" key="1">
    <citation type="journal article" date="2019" name="PLoS Negl. Trop. Dis.">
        <title>Revisiting the worldwide diversity of Leptospira species in the environment.</title>
        <authorList>
            <person name="Vincent A.T."/>
            <person name="Schiettekatte O."/>
            <person name="Bourhy P."/>
            <person name="Veyrier F.J."/>
            <person name="Picardeau M."/>
        </authorList>
    </citation>
    <scope>NUCLEOTIDE SEQUENCE [LARGE SCALE GENOMIC DNA]</scope>
    <source>
        <strain evidence="12">SCS5</strain>
    </source>
</reference>
<dbReference type="GO" id="GO:0005524">
    <property type="term" value="F:ATP binding"/>
    <property type="evidence" value="ECO:0007669"/>
    <property type="project" value="UniProtKB-KW"/>
</dbReference>
<keyword evidence="3 9" id="KW-0812">Transmembrane</keyword>
<evidence type="ECO:0000256" key="5">
    <source>
        <dbReference type="ARBA" id="ARBA00022840"/>
    </source>
</evidence>
<comment type="subcellular location">
    <subcellularLocation>
        <location evidence="1">Cell membrane</location>
        <topology evidence="1">Multi-pass membrane protein</topology>
    </subcellularLocation>
</comment>
<dbReference type="InterPro" id="IPR039421">
    <property type="entry name" value="Type_1_exporter"/>
</dbReference>
<evidence type="ECO:0000256" key="8">
    <source>
        <dbReference type="ARBA" id="ARBA00040960"/>
    </source>
</evidence>
<dbReference type="Gene3D" id="1.20.1560.10">
    <property type="entry name" value="ABC transporter type 1, transmembrane domain"/>
    <property type="match status" value="1"/>
</dbReference>
<dbReference type="GO" id="GO:0005737">
    <property type="term" value="C:cytoplasm"/>
    <property type="evidence" value="ECO:0007669"/>
    <property type="project" value="UniProtKB-ARBA"/>
</dbReference>
<dbReference type="InterPro" id="IPR036640">
    <property type="entry name" value="ABC1_TM_sf"/>
</dbReference>
<evidence type="ECO:0000259" key="11">
    <source>
        <dbReference type="PROSITE" id="PS50929"/>
    </source>
</evidence>
<evidence type="ECO:0000259" key="10">
    <source>
        <dbReference type="PROSITE" id="PS50893"/>
    </source>
</evidence>
<dbReference type="GO" id="GO:0005886">
    <property type="term" value="C:plasma membrane"/>
    <property type="evidence" value="ECO:0007669"/>
    <property type="project" value="UniProtKB-SubCell"/>
</dbReference>
<keyword evidence="13" id="KW-1185">Reference proteome</keyword>
<protein>
    <recommendedName>
        <fullName evidence="8">Multidrug resistance-like ATP-binding protein MdlB</fullName>
    </recommendedName>
</protein>
<evidence type="ECO:0000256" key="2">
    <source>
        <dbReference type="ARBA" id="ARBA00022448"/>
    </source>
</evidence>
<comment type="caution">
    <text evidence="12">The sequence shown here is derived from an EMBL/GenBank/DDBJ whole genome shotgun (WGS) entry which is preliminary data.</text>
</comment>
<keyword evidence="5 12" id="KW-0067">ATP-binding</keyword>
<feature type="transmembrane region" description="Helical" evidence="9">
    <location>
        <begin position="161"/>
        <end position="181"/>
    </location>
</feature>
<dbReference type="OrthoDB" id="341671at2"/>
<dbReference type="PROSITE" id="PS00211">
    <property type="entry name" value="ABC_TRANSPORTER_1"/>
    <property type="match status" value="1"/>
</dbReference>
<sequence length="592" mass="65280">MNFDKIKEIPLVRLWTHLAPRRHRQFVLLLIMIVVTSFTEVLSIGAILPFLAVLTAPEKVLSLQEIRPFIEYWNFKTPNELLFPLTMIFAGAAILAGAMRLILLWLTTKLSFATGADLSMEIYKKTLNQPYSVHVSRNSSEIVTGIVSKANSVSGGIIQQVLILLSSAFVLITILLGSVAINPSLAISTSLIFGLLYSSVAYAFKRKLLANGKVIADEQTIVMKSLQEGLGGIRDVLIDGTQDVYCEAYRKSDRRFRVAQGNNAFMSGSPRYTIEALAMVLMAFFAYSLTFSEGGFSTVIPTLGTLALGAQRMLPALQQGFQSWANLQSTEAILVDVLKLLDQKLPDTYKYENSAPLRFQSEIRGSDLYFQYNSEGPSVLKGLDFAIKKGTRIGFVGTTGSGKSTLLDIVMGLLEPTSGELTVDGQTIRFDTVRAWQKNIAHVPQSIYLSDSSILENIAFGTPPEKIDRQKAVRAAQQAQISSHIESLKEGYETIVGERGVRLSGGQRQRIGIARALYKEASVIVFDEATSALDNETEKAVMDAIEGLGKELTIIMIAHRISTVSKCDNIYEMKDGRIVKEGRYSELFARKV</sequence>